<reference evidence="5 6" key="1">
    <citation type="submission" date="2018-05" db="EMBL/GenBank/DDBJ databases">
        <title>Genomic Encyclopedia of Type Strains, Phase IV (KMG-IV): sequencing the most valuable type-strain genomes for metagenomic binning, comparative biology and taxonomic classification.</title>
        <authorList>
            <person name="Goeker M."/>
        </authorList>
    </citation>
    <scope>NUCLEOTIDE SEQUENCE [LARGE SCALE GENOMIC DNA]</scope>
    <source>
        <strain evidence="5 6">DSM 24906</strain>
    </source>
</reference>
<evidence type="ECO:0000313" key="5">
    <source>
        <dbReference type="EMBL" id="PWJ88251.1"/>
    </source>
</evidence>
<dbReference type="InterPro" id="IPR046335">
    <property type="entry name" value="LacI/GalR-like_sensor"/>
</dbReference>
<dbReference type="SUPFAM" id="SSF53822">
    <property type="entry name" value="Periplasmic binding protein-like I"/>
    <property type="match status" value="1"/>
</dbReference>
<dbReference type="GO" id="GO:0003700">
    <property type="term" value="F:DNA-binding transcription factor activity"/>
    <property type="evidence" value="ECO:0007669"/>
    <property type="project" value="TreeGrafter"/>
</dbReference>
<dbReference type="Gene3D" id="1.10.260.40">
    <property type="entry name" value="lambda repressor-like DNA-binding domains"/>
    <property type="match status" value="1"/>
</dbReference>
<dbReference type="Proteomes" id="UP000245921">
    <property type="component" value="Unassembled WGS sequence"/>
</dbReference>
<evidence type="ECO:0000256" key="3">
    <source>
        <dbReference type="ARBA" id="ARBA00023163"/>
    </source>
</evidence>
<dbReference type="InterPro" id="IPR010982">
    <property type="entry name" value="Lambda_DNA-bd_dom_sf"/>
</dbReference>
<keyword evidence="2" id="KW-0238">DNA-binding</keyword>
<gene>
    <name evidence="5" type="ORF">C7380_11910</name>
</gene>
<dbReference type="PRINTS" id="PR00036">
    <property type="entry name" value="HTHLACI"/>
</dbReference>
<dbReference type="Pfam" id="PF00356">
    <property type="entry name" value="LacI"/>
    <property type="match status" value="1"/>
</dbReference>
<dbReference type="GO" id="GO:0000976">
    <property type="term" value="F:transcription cis-regulatory region binding"/>
    <property type="evidence" value="ECO:0007669"/>
    <property type="project" value="TreeGrafter"/>
</dbReference>
<dbReference type="PANTHER" id="PTHR30146:SF109">
    <property type="entry name" value="HTH-TYPE TRANSCRIPTIONAL REGULATOR GALS"/>
    <property type="match status" value="1"/>
</dbReference>
<organism evidence="5 6">
    <name type="scientific">Oceanotoga teriensis</name>
    <dbReference type="NCBI Taxonomy" id="515440"/>
    <lineage>
        <taxon>Bacteria</taxon>
        <taxon>Thermotogati</taxon>
        <taxon>Thermotogota</taxon>
        <taxon>Thermotogae</taxon>
        <taxon>Petrotogales</taxon>
        <taxon>Petrotogaceae</taxon>
        <taxon>Oceanotoga</taxon>
    </lineage>
</organism>
<dbReference type="CDD" id="cd01392">
    <property type="entry name" value="HTH_LacI"/>
    <property type="match status" value="1"/>
</dbReference>
<dbReference type="PROSITE" id="PS00356">
    <property type="entry name" value="HTH_LACI_1"/>
    <property type="match status" value="1"/>
</dbReference>
<keyword evidence="3" id="KW-0804">Transcription</keyword>
<dbReference type="RefSeq" id="WP_109605922.1">
    <property type="nucleotide sequence ID" value="NZ_JAMHJO010000005.1"/>
</dbReference>
<keyword evidence="6" id="KW-1185">Reference proteome</keyword>
<evidence type="ECO:0000313" key="6">
    <source>
        <dbReference type="Proteomes" id="UP000245921"/>
    </source>
</evidence>
<evidence type="ECO:0000259" key="4">
    <source>
        <dbReference type="PROSITE" id="PS50932"/>
    </source>
</evidence>
<sequence length="318" mass="36251">MNIKEIAKLANVSVATVSRVINNSNSVKESTKIKVLKVISDHNYKPDAIAKSLRKKSTGIYSIIFSVNTDKIFEADYSQELVQGALSYFSKHELKLIVDTHGNQKDLINYYKSIIDSKIVDGFVILDLRENDPRIDFLNSENFPYIVIGRNSKNNFNYIDSDNESGAFTAIEHLYQKNCKNILHIAGNKNNPVVDKRIEGSLKASKLHNINMDILYSDFSEEKAFEIYLKNKEKYDGMFFESDKMAIKILNEIKKPEIPMIGFDNIMLSKYFDLTTINQNIFEIGYNAAKNLHKLSQGQKINSIIIPTDLIERGSTNL</sequence>
<dbReference type="Gene3D" id="3.40.50.2300">
    <property type="match status" value="2"/>
</dbReference>
<name>A0AA45C597_9BACT</name>
<protein>
    <submittedName>
        <fullName evidence="5">LacI family transcriptional regulator</fullName>
    </submittedName>
</protein>
<comment type="caution">
    <text evidence="5">The sequence shown here is derived from an EMBL/GenBank/DDBJ whole genome shotgun (WGS) entry which is preliminary data.</text>
</comment>
<dbReference type="SMART" id="SM00354">
    <property type="entry name" value="HTH_LACI"/>
    <property type="match status" value="1"/>
</dbReference>
<dbReference type="Pfam" id="PF13377">
    <property type="entry name" value="Peripla_BP_3"/>
    <property type="match status" value="1"/>
</dbReference>
<dbReference type="EMBL" id="QGGI01000019">
    <property type="protein sequence ID" value="PWJ88251.1"/>
    <property type="molecule type" value="Genomic_DNA"/>
</dbReference>
<feature type="domain" description="HTH lacI-type" evidence="4">
    <location>
        <begin position="1"/>
        <end position="55"/>
    </location>
</feature>
<dbReference type="AlphaFoldDB" id="A0AA45C597"/>
<dbReference type="InterPro" id="IPR000843">
    <property type="entry name" value="HTH_LacI"/>
</dbReference>
<dbReference type="InterPro" id="IPR028082">
    <property type="entry name" value="Peripla_BP_I"/>
</dbReference>
<evidence type="ECO:0000256" key="1">
    <source>
        <dbReference type="ARBA" id="ARBA00023015"/>
    </source>
</evidence>
<dbReference type="PROSITE" id="PS50932">
    <property type="entry name" value="HTH_LACI_2"/>
    <property type="match status" value="1"/>
</dbReference>
<keyword evidence="1" id="KW-0805">Transcription regulation</keyword>
<proteinExistence type="predicted"/>
<dbReference type="PANTHER" id="PTHR30146">
    <property type="entry name" value="LACI-RELATED TRANSCRIPTIONAL REPRESSOR"/>
    <property type="match status" value="1"/>
</dbReference>
<accession>A0AA45C597</accession>
<dbReference type="SUPFAM" id="SSF47413">
    <property type="entry name" value="lambda repressor-like DNA-binding domains"/>
    <property type="match status" value="1"/>
</dbReference>
<evidence type="ECO:0000256" key="2">
    <source>
        <dbReference type="ARBA" id="ARBA00023125"/>
    </source>
</evidence>